<dbReference type="PANTHER" id="PTHR21349:SF0">
    <property type="entry name" value="LARGE RIBOSOMAL SUBUNIT PROTEIN BL21M"/>
    <property type="match status" value="1"/>
</dbReference>
<dbReference type="GO" id="GO:0005737">
    <property type="term" value="C:cytoplasm"/>
    <property type="evidence" value="ECO:0007669"/>
    <property type="project" value="UniProtKB-ARBA"/>
</dbReference>
<comment type="similarity">
    <text evidence="1 6 7">Belongs to the bacterial ribosomal protein bL21 family.</text>
</comment>
<organism evidence="8 9">
    <name type="scientific">Thermoclostridium stercorarium (strain ATCC 35414 / DSM 8532 / NCIMB 11754)</name>
    <name type="common">Clostridium stercorarium</name>
    <dbReference type="NCBI Taxonomy" id="1121335"/>
    <lineage>
        <taxon>Bacteria</taxon>
        <taxon>Bacillati</taxon>
        <taxon>Bacillota</taxon>
        <taxon>Clostridia</taxon>
        <taxon>Eubacteriales</taxon>
        <taxon>Oscillospiraceae</taxon>
        <taxon>Thermoclostridium</taxon>
    </lineage>
</organism>
<evidence type="ECO:0000256" key="4">
    <source>
        <dbReference type="ARBA" id="ARBA00022980"/>
    </source>
</evidence>
<keyword evidence="3 6" id="KW-0694">RNA-binding</keyword>
<keyword evidence="2 6" id="KW-0699">rRNA-binding</keyword>
<dbReference type="AlphaFoldDB" id="L7VPN0"/>
<dbReference type="InterPro" id="IPR028909">
    <property type="entry name" value="bL21-like"/>
</dbReference>
<evidence type="ECO:0000256" key="1">
    <source>
        <dbReference type="ARBA" id="ARBA00008563"/>
    </source>
</evidence>
<dbReference type="HAMAP" id="MF_01363">
    <property type="entry name" value="Ribosomal_bL21"/>
    <property type="match status" value="1"/>
</dbReference>
<protein>
    <recommendedName>
        <fullName evidence="6">Large ribosomal subunit protein bL21</fullName>
    </recommendedName>
</protein>
<dbReference type="InterPro" id="IPR001787">
    <property type="entry name" value="Ribosomal_bL21"/>
</dbReference>
<comment type="subunit">
    <text evidence="6">Part of the 50S ribosomal subunit. Contacts protein L20.</text>
</comment>
<evidence type="ECO:0000313" key="9">
    <source>
        <dbReference type="Proteomes" id="UP000011220"/>
    </source>
</evidence>
<dbReference type="PATRIC" id="fig|1121335.3.peg.500"/>
<name>L7VPN0_THES1</name>
<evidence type="ECO:0000256" key="3">
    <source>
        <dbReference type="ARBA" id="ARBA00022884"/>
    </source>
</evidence>
<dbReference type="GO" id="GO:1990904">
    <property type="term" value="C:ribonucleoprotein complex"/>
    <property type="evidence" value="ECO:0007669"/>
    <property type="project" value="UniProtKB-KW"/>
</dbReference>
<dbReference type="InterPro" id="IPR018258">
    <property type="entry name" value="Ribosomal_bL21_CS"/>
</dbReference>
<dbReference type="EMBL" id="CP004044">
    <property type="protein sequence ID" value="AGC67538.1"/>
    <property type="molecule type" value="Genomic_DNA"/>
</dbReference>
<evidence type="ECO:0000313" key="8">
    <source>
        <dbReference type="EMBL" id="AGC67538.1"/>
    </source>
</evidence>
<dbReference type="eggNOG" id="COG0261">
    <property type="taxonomic scope" value="Bacteria"/>
</dbReference>
<keyword evidence="5 6" id="KW-0687">Ribonucleoprotein</keyword>
<comment type="function">
    <text evidence="6 7">This protein binds to 23S rRNA in the presence of protein L20.</text>
</comment>
<dbReference type="GO" id="GO:0005840">
    <property type="term" value="C:ribosome"/>
    <property type="evidence" value="ECO:0007669"/>
    <property type="project" value="UniProtKB-KW"/>
</dbReference>
<dbReference type="NCBIfam" id="TIGR00061">
    <property type="entry name" value="L21"/>
    <property type="match status" value="1"/>
</dbReference>
<dbReference type="PANTHER" id="PTHR21349">
    <property type="entry name" value="50S RIBOSOMAL PROTEIN L21"/>
    <property type="match status" value="1"/>
</dbReference>
<dbReference type="STRING" id="1121335.Cst_c05160"/>
<proteinExistence type="inferred from homology"/>
<dbReference type="GO" id="GO:0019843">
    <property type="term" value="F:rRNA binding"/>
    <property type="evidence" value="ECO:0007669"/>
    <property type="project" value="UniProtKB-UniRule"/>
</dbReference>
<dbReference type="InterPro" id="IPR036164">
    <property type="entry name" value="bL21-like_sf"/>
</dbReference>
<dbReference type="Proteomes" id="UP000011220">
    <property type="component" value="Chromosome"/>
</dbReference>
<dbReference type="PROSITE" id="PS01169">
    <property type="entry name" value="RIBOSOMAL_L21"/>
    <property type="match status" value="1"/>
</dbReference>
<evidence type="ECO:0000256" key="6">
    <source>
        <dbReference type="HAMAP-Rule" id="MF_01363"/>
    </source>
</evidence>
<gene>
    <name evidence="6 8" type="primary">rplU</name>
    <name evidence="8" type="ordered locus">Cst_c05160</name>
</gene>
<accession>L7VPN0</accession>
<dbReference type="GO" id="GO:0006412">
    <property type="term" value="P:translation"/>
    <property type="evidence" value="ECO:0007669"/>
    <property type="project" value="UniProtKB-UniRule"/>
</dbReference>
<evidence type="ECO:0000256" key="5">
    <source>
        <dbReference type="ARBA" id="ARBA00023274"/>
    </source>
</evidence>
<sequence>MLVVYAIIETGGKQYKVQEGDVLFVEKLSAEEGQTVVFDKVLAVSEAGELKVGTPVVEGAAVTAKVLGHGKGKKIIVFKYKPKKNYRRKRGHRQPYTKVQIEKINA</sequence>
<evidence type="ECO:0000256" key="7">
    <source>
        <dbReference type="RuleBase" id="RU000562"/>
    </source>
</evidence>
<dbReference type="Pfam" id="PF00829">
    <property type="entry name" value="Ribosomal_L21p"/>
    <property type="match status" value="1"/>
</dbReference>
<reference evidence="8 9" key="1">
    <citation type="journal article" date="2013" name="Genome Announc.">
        <title>Complete genome sequence of Clostridium stercorarium subsp. stercorarium strain DSM 8532, a thermophilic degrader of plant cell wall fibers.</title>
        <authorList>
            <person name="Poehlein A."/>
            <person name="Zverlov V.V."/>
            <person name="Daniel R."/>
            <person name="Schwarz W.H."/>
            <person name="Liebl W."/>
        </authorList>
    </citation>
    <scope>NUCLEOTIDE SEQUENCE [LARGE SCALE GENOMIC DNA]</scope>
    <source>
        <strain evidence="9">ATCC 35414 / DSM 8532 / NCIMB 11754</strain>
    </source>
</reference>
<dbReference type="GO" id="GO:0003735">
    <property type="term" value="F:structural constituent of ribosome"/>
    <property type="evidence" value="ECO:0007669"/>
    <property type="project" value="InterPro"/>
</dbReference>
<keyword evidence="9" id="KW-1185">Reference proteome</keyword>
<keyword evidence="4 6" id="KW-0689">Ribosomal protein</keyword>
<evidence type="ECO:0000256" key="2">
    <source>
        <dbReference type="ARBA" id="ARBA00022730"/>
    </source>
</evidence>
<dbReference type="SUPFAM" id="SSF141091">
    <property type="entry name" value="L21p-like"/>
    <property type="match status" value="1"/>
</dbReference>
<dbReference type="KEGG" id="css:Cst_c05160"/>